<gene>
    <name evidence="8" type="ORF">T02_8229</name>
</gene>
<dbReference type="InterPro" id="IPR017452">
    <property type="entry name" value="GPCR_Rhodpsn_7TM"/>
</dbReference>
<feature type="transmembrane region" description="Helical" evidence="6">
    <location>
        <begin position="205"/>
        <end position="224"/>
    </location>
</feature>
<evidence type="ECO:0000256" key="5">
    <source>
        <dbReference type="ARBA" id="ARBA00023136"/>
    </source>
</evidence>
<sequence length="379" mass="43337">MKLDGDKVLWRKISIRCGARCCWWQSVTNENRTSFCKFFCCSTFPSASFNKQSVSSEMNIKMFNSSSVEVVSHANPFIAELTIGISIVLILLAVTATCTSSLVLFIFIKEEKLRTRYFLTMAAMALNDLLTGLCYSCIQSWKLIRDMSVNSDVLSADPDCCSRTAFVSFCNNNALMSAVVLTVDRAVAITYPLSYRHMSLLKFHVPLFVIAYTYSFSLSLVIGIQGHKKPIPFNRCGPELCWNSWEIVHSVQNFNMSIAGGILMINLFVILFSRYNTIKYQKRNLIQLFYIKYHEQMRVMRTLSSVILIVIITQIIGRVLRRLSFLQTTEIYFTLLYKSFSLLTVLNAVLNFFICILTSTEFRLSLKELFIHSNIVSPF</sequence>
<comment type="subcellular location">
    <subcellularLocation>
        <location evidence="1">Cell membrane</location>
        <topology evidence="1">Multi-pass membrane protein</topology>
    </subcellularLocation>
</comment>
<dbReference type="InterPro" id="IPR000276">
    <property type="entry name" value="GPCR_Rhodpsn"/>
</dbReference>
<evidence type="ECO:0000256" key="6">
    <source>
        <dbReference type="SAM" id="Phobius"/>
    </source>
</evidence>
<dbReference type="GO" id="GO:0004930">
    <property type="term" value="F:G protein-coupled receptor activity"/>
    <property type="evidence" value="ECO:0007669"/>
    <property type="project" value="InterPro"/>
</dbReference>
<reference evidence="8 9" key="1">
    <citation type="submission" date="2015-05" db="EMBL/GenBank/DDBJ databases">
        <title>Evolution of Trichinella species and genotypes.</title>
        <authorList>
            <person name="Korhonen P.K."/>
            <person name="Edoardo P."/>
            <person name="Giuseppe L.R."/>
            <person name="Gasser R.B."/>
        </authorList>
    </citation>
    <scope>NUCLEOTIDE SEQUENCE [LARGE SCALE GENOMIC DNA]</scope>
    <source>
        <strain evidence="8">ISS10</strain>
    </source>
</reference>
<name>A0A0V1LFA7_9BILA</name>
<dbReference type="SMART" id="SM01381">
    <property type="entry name" value="7TM_GPCR_Srsx"/>
    <property type="match status" value="1"/>
</dbReference>
<dbReference type="InterPro" id="IPR019424">
    <property type="entry name" value="7TM_GPCR_Srsx"/>
</dbReference>
<organism evidence="8 9">
    <name type="scientific">Trichinella nativa</name>
    <dbReference type="NCBI Taxonomy" id="6335"/>
    <lineage>
        <taxon>Eukaryota</taxon>
        <taxon>Metazoa</taxon>
        <taxon>Ecdysozoa</taxon>
        <taxon>Nematoda</taxon>
        <taxon>Enoplea</taxon>
        <taxon>Dorylaimia</taxon>
        <taxon>Trichinellida</taxon>
        <taxon>Trichinellidae</taxon>
        <taxon>Trichinella</taxon>
    </lineage>
</organism>
<proteinExistence type="predicted"/>
<feature type="transmembrane region" description="Helical" evidence="6">
    <location>
        <begin position="83"/>
        <end position="108"/>
    </location>
</feature>
<dbReference type="PANTHER" id="PTHR22750">
    <property type="entry name" value="G-PROTEIN COUPLED RECEPTOR"/>
    <property type="match status" value="1"/>
</dbReference>
<dbReference type="CDD" id="cd00637">
    <property type="entry name" value="7tm_classA_rhodopsin-like"/>
    <property type="match status" value="1"/>
</dbReference>
<dbReference type="Gene3D" id="1.20.1070.10">
    <property type="entry name" value="Rhodopsin 7-helix transmembrane proteins"/>
    <property type="match status" value="1"/>
</dbReference>
<accession>A0A0V1LFA7</accession>
<dbReference type="GO" id="GO:0005886">
    <property type="term" value="C:plasma membrane"/>
    <property type="evidence" value="ECO:0007669"/>
    <property type="project" value="UniProtKB-SubCell"/>
</dbReference>
<feature type="transmembrane region" description="Helical" evidence="6">
    <location>
        <begin position="299"/>
        <end position="320"/>
    </location>
</feature>
<feature type="transmembrane region" description="Helical" evidence="6">
    <location>
        <begin position="258"/>
        <end position="278"/>
    </location>
</feature>
<dbReference type="SUPFAM" id="SSF81321">
    <property type="entry name" value="Family A G protein-coupled receptor-like"/>
    <property type="match status" value="1"/>
</dbReference>
<evidence type="ECO:0000259" key="7">
    <source>
        <dbReference type="PROSITE" id="PS50262"/>
    </source>
</evidence>
<protein>
    <recommendedName>
        <fullName evidence="7">G-protein coupled receptors family 1 profile domain-containing protein</fullName>
    </recommendedName>
</protein>
<keyword evidence="4 6" id="KW-1133">Transmembrane helix</keyword>
<dbReference type="OrthoDB" id="3638488at2759"/>
<feature type="domain" description="G-protein coupled receptors family 1 profile" evidence="7">
    <location>
        <begin position="99"/>
        <end position="355"/>
    </location>
</feature>
<dbReference type="Proteomes" id="UP000054721">
    <property type="component" value="Unassembled WGS sequence"/>
</dbReference>
<dbReference type="PRINTS" id="PR00237">
    <property type="entry name" value="GPCRRHODOPSN"/>
</dbReference>
<evidence type="ECO:0000256" key="3">
    <source>
        <dbReference type="ARBA" id="ARBA00022692"/>
    </source>
</evidence>
<dbReference type="AlphaFoldDB" id="A0A0V1LFA7"/>
<evidence type="ECO:0000313" key="8">
    <source>
        <dbReference type="EMBL" id="KRZ58166.1"/>
    </source>
</evidence>
<keyword evidence="5 6" id="KW-0472">Membrane</keyword>
<evidence type="ECO:0000256" key="1">
    <source>
        <dbReference type="ARBA" id="ARBA00004651"/>
    </source>
</evidence>
<dbReference type="EMBL" id="JYDW01000062">
    <property type="protein sequence ID" value="KRZ58166.1"/>
    <property type="molecule type" value="Genomic_DNA"/>
</dbReference>
<keyword evidence="3 6" id="KW-0812">Transmembrane</keyword>
<dbReference type="Pfam" id="PF10320">
    <property type="entry name" value="7TM_GPCR_Srsx"/>
    <property type="match status" value="1"/>
</dbReference>
<keyword evidence="9" id="KW-1185">Reference proteome</keyword>
<keyword evidence="2" id="KW-1003">Cell membrane</keyword>
<dbReference type="PROSITE" id="PS50262">
    <property type="entry name" value="G_PROTEIN_RECEP_F1_2"/>
    <property type="match status" value="1"/>
</dbReference>
<evidence type="ECO:0000256" key="4">
    <source>
        <dbReference type="ARBA" id="ARBA00022989"/>
    </source>
</evidence>
<comment type="caution">
    <text evidence="8">The sequence shown here is derived from an EMBL/GenBank/DDBJ whole genome shotgun (WGS) entry which is preliminary data.</text>
</comment>
<feature type="transmembrane region" description="Helical" evidence="6">
    <location>
        <begin position="340"/>
        <end position="359"/>
    </location>
</feature>
<evidence type="ECO:0000313" key="9">
    <source>
        <dbReference type="Proteomes" id="UP000054721"/>
    </source>
</evidence>
<evidence type="ECO:0000256" key="2">
    <source>
        <dbReference type="ARBA" id="ARBA00022475"/>
    </source>
</evidence>